<dbReference type="STRING" id="1993.SAMN04489713_10593"/>
<sequence length="320" mass="33838">MTRLPVEMSTVDALTEQAMVVLQDRPVVALSAWLNKALGDCTGSGRTLQVVTPLDSRLSLPLRTAASGNDVQWVVRNGDGYYEGLTGRPLKWSGTTFVPVPEARDYAPGFTTRPTAPVGSQLTLVYRIRHGAEGDLGGPVERLLQLLTGKYPAGVGPAEPLEHPWRRDRLTEYARGRSTARLIVGGDGPRPAQAICDYTASEGGGVAEVSTVTVGYAPEDPPPLQHLPTLVGALAADQPVASLFVQLTPGRADLTTEPRWTGAPAPVALAVAGAVTGPNGLPGQPVGPPRAPLTFFPLGDGRSQDGWQRHSMLMQHLQSA</sequence>
<dbReference type="Pfam" id="PF19674">
    <property type="entry name" value="DUF6177"/>
    <property type="match status" value="1"/>
</dbReference>
<organism evidence="1 2">
    <name type="scientific">Actinomadura madurae</name>
    <dbReference type="NCBI Taxonomy" id="1993"/>
    <lineage>
        <taxon>Bacteria</taxon>
        <taxon>Bacillati</taxon>
        <taxon>Actinomycetota</taxon>
        <taxon>Actinomycetes</taxon>
        <taxon>Streptosporangiales</taxon>
        <taxon>Thermomonosporaceae</taxon>
        <taxon>Actinomadura</taxon>
    </lineage>
</organism>
<dbReference type="AlphaFoldDB" id="A0A1I5G9A4"/>
<protein>
    <submittedName>
        <fullName evidence="1">Uncharacterized protein</fullName>
    </submittedName>
</protein>
<dbReference type="Proteomes" id="UP000183413">
    <property type="component" value="Unassembled WGS sequence"/>
</dbReference>
<reference evidence="1 2" key="1">
    <citation type="submission" date="2016-10" db="EMBL/GenBank/DDBJ databases">
        <authorList>
            <person name="de Groot N.N."/>
        </authorList>
    </citation>
    <scope>NUCLEOTIDE SEQUENCE [LARGE SCALE GENOMIC DNA]</scope>
    <source>
        <strain evidence="1 2">DSM 43067</strain>
    </source>
</reference>
<dbReference type="eggNOG" id="COG0550">
    <property type="taxonomic scope" value="Bacteria"/>
</dbReference>
<dbReference type="EMBL" id="FOVH01000005">
    <property type="protein sequence ID" value="SFO32574.1"/>
    <property type="molecule type" value="Genomic_DNA"/>
</dbReference>
<evidence type="ECO:0000313" key="2">
    <source>
        <dbReference type="Proteomes" id="UP000183413"/>
    </source>
</evidence>
<dbReference type="InParanoid" id="A0A1I5G9A4"/>
<keyword evidence="2" id="KW-1185">Reference proteome</keyword>
<gene>
    <name evidence="1" type="ORF">SAMN04489713_10593</name>
</gene>
<name>A0A1I5G9A4_9ACTN</name>
<evidence type="ECO:0000313" key="1">
    <source>
        <dbReference type="EMBL" id="SFO32574.1"/>
    </source>
</evidence>
<dbReference type="InterPro" id="IPR046175">
    <property type="entry name" value="DUF6177"/>
</dbReference>
<proteinExistence type="predicted"/>
<accession>A0A1I5G9A4</accession>